<reference evidence="2" key="1">
    <citation type="submission" date="2020-01" db="EMBL/GenBank/DDBJ databases">
        <title>'Steroidobacter agaridevorans' sp. nov., agar-degrading bacteria isolated from rhizosphere soils.</title>
        <authorList>
            <person name="Ikenaga M."/>
            <person name="Kataoka M."/>
            <person name="Murouchi A."/>
            <person name="Katsuragi S."/>
            <person name="Sakai M."/>
        </authorList>
    </citation>
    <scope>NUCLEOTIDE SEQUENCE [LARGE SCALE GENOMIC DNA]</scope>
    <source>
        <strain evidence="2">YU21-B</strain>
    </source>
</reference>
<dbReference type="AlphaFoldDB" id="A0A829YDC6"/>
<evidence type="ECO:0000313" key="1">
    <source>
        <dbReference type="EMBL" id="GFE81287.1"/>
    </source>
</evidence>
<comment type="caution">
    <text evidence="1">The sequence shown here is derived from an EMBL/GenBank/DDBJ whole genome shotgun (WGS) entry which is preliminary data.</text>
</comment>
<evidence type="ECO:0000313" key="2">
    <source>
        <dbReference type="Proteomes" id="UP000445000"/>
    </source>
</evidence>
<name>A0A829YDC6_9GAMM</name>
<dbReference type="EMBL" id="BLJN01000003">
    <property type="protein sequence ID" value="GFE81287.1"/>
    <property type="molecule type" value="Genomic_DNA"/>
</dbReference>
<sequence>MRLLIGTDSEYAAVIRTANEMQQADDRSPLLVLIGSASSFSFKPRPSTILVPGMPAGVIAAVPSLEEFGIASRLASEAGLPGCYDGPVVELAAAWLGSLPNELRSQTQVIFAAAASGIAPLAERLGVPGSSIQVLS</sequence>
<keyword evidence="2" id="KW-1185">Reference proteome</keyword>
<proteinExistence type="predicted"/>
<dbReference type="RefSeq" id="WP_161812960.1">
    <property type="nucleotide sequence ID" value="NZ_BLJN01000003.1"/>
</dbReference>
<protein>
    <submittedName>
        <fullName evidence="1">Uncharacterized protein</fullName>
    </submittedName>
</protein>
<gene>
    <name evidence="1" type="ORF">GCM10011487_32870</name>
</gene>
<organism evidence="1 2">
    <name type="scientific">Steroidobacter agaridevorans</name>
    <dbReference type="NCBI Taxonomy" id="2695856"/>
    <lineage>
        <taxon>Bacteria</taxon>
        <taxon>Pseudomonadati</taxon>
        <taxon>Pseudomonadota</taxon>
        <taxon>Gammaproteobacteria</taxon>
        <taxon>Steroidobacterales</taxon>
        <taxon>Steroidobacteraceae</taxon>
        <taxon>Steroidobacter</taxon>
    </lineage>
</organism>
<accession>A0A829YDC6</accession>
<dbReference type="Proteomes" id="UP000445000">
    <property type="component" value="Unassembled WGS sequence"/>
</dbReference>